<keyword evidence="1" id="KW-0732">Signal</keyword>
<dbReference type="Gene3D" id="3.10.570.10">
    <property type="entry name" value="sex pheromone staph- cam373 precursor domain"/>
    <property type="match status" value="1"/>
</dbReference>
<dbReference type="CDD" id="cd13441">
    <property type="entry name" value="CamS_repeat_1"/>
    <property type="match status" value="1"/>
</dbReference>
<keyword evidence="3" id="KW-1185">Reference proteome</keyword>
<dbReference type="PIRSF" id="PIRSF012509">
    <property type="entry name" value="CamS"/>
    <property type="match status" value="1"/>
</dbReference>
<evidence type="ECO:0000313" key="2">
    <source>
        <dbReference type="EMBL" id="MDO5457240.1"/>
    </source>
</evidence>
<proteinExistence type="predicted"/>
<accession>A0AA43UC36</accession>
<gene>
    <name evidence="2" type="ORF">Q4F26_02760</name>
</gene>
<dbReference type="Pfam" id="PF07537">
    <property type="entry name" value="CamS"/>
    <property type="match status" value="1"/>
</dbReference>
<organism evidence="2 3">
    <name type="scientific">Atopococcus tabaci</name>
    <dbReference type="NCBI Taxonomy" id="269774"/>
    <lineage>
        <taxon>Bacteria</taxon>
        <taxon>Bacillati</taxon>
        <taxon>Bacillota</taxon>
        <taxon>Bacilli</taxon>
        <taxon>Lactobacillales</taxon>
        <taxon>Carnobacteriaceae</taxon>
        <taxon>Atopococcus</taxon>
    </lineage>
</organism>
<evidence type="ECO:0000256" key="1">
    <source>
        <dbReference type="SAM" id="SignalP"/>
    </source>
</evidence>
<sequence length="377" mass="42656">MKKEKLKRLFIFLFIFLVLTACSNTQIQPGQDQDTEEYLEQEEDTPSFYGTTGDYYRPVIREGTYRPSQSRGITQRLNSTINIKAFESELMSLARQHFSTDTHFFEEGQFISSENVNAWVRRESSDNPQGLNPADNGETSAEMRAPIYLESVLEQDYYMQTENGMQLAGMMIGLAMNSVDYYQAEQFGPVLSQDIPDEDIRNQSREMIDQILNEVREVEALSDVPIVFAVFKQSPRDSLAGGNYISQTVSLSGNELGEYEDLDFSKLVLPLEGEETPVGTSFEAFKSEVEQFFPNLSGVTGIASYMGDQIESLQIDITTQFYGEAEMIAFAQYLEVAAQNHLPTNIPVEITVDSMDDVEAFLYTNGESSHYFSHVFN</sequence>
<evidence type="ECO:0000313" key="3">
    <source>
        <dbReference type="Proteomes" id="UP001171751"/>
    </source>
</evidence>
<dbReference type="PROSITE" id="PS51257">
    <property type="entry name" value="PROKAR_LIPOPROTEIN"/>
    <property type="match status" value="1"/>
</dbReference>
<comment type="caution">
    <text evidence="2">The sequence shown here is derived from an EMBL/GenBank/DDBJ whole genome shotgun (WGS) entry which is preliminary data.</text>
</comment>
<reference evidence="2" key="1">
    <citation type="submission" date="2023-07" db="EMBL/GenBank/DDBJ databases">
        <title>Between Cages and Wild: Unraveling the Impact of Captivity on Animal Microbiomes and Antimicrobial Resistance.</title>
        <authorList>
            <person name="Schmartz G.P."/>
            <person name="Rehner J."/>
            <person name="Schuff M.J."/>
            <person name="Becker S.L."/>
            <person name="Kravczyk M."/>
            <person name="Gurevich A."/>
            <person name="Francke R."/>
            <person name="Mueller R."/>
            <person name="Keller V."/>
            <person name="Keller A."/>
        </authorList>
    </citation>
    <scope>NUCLEOTIDE SEQUENCE</scope>
    <source>
        <strain evidence="2">S39M_St_73</strain>
    </source>
</reference>
<protein>
    <submittedName>
        <fullName evidence="2">CamS family sex pheromone protein</fullName>
    </submittedName>
</protein>
<dbReference type="InterPro" id="IPR011426">
    <property type="entry name" value="CamS"/>
</dbReference>
<dbReference type="AlphaFoldDB" id="A0AA43UC36"/>
<feature type="chain" id="PRO_5041294450" evidence="1">
    <location>
        <begin position="24"/>
        <end position="377"/>
    </location>
</feature>
<dbReference type="EMBL" id="JAUNQW010000007">
    <property type="protein sequence ID" value="MDO5457240.1"/>
    <property type="molecule type" value="Genomic_DNA"/>
</dbReference>
<dbReference type="Proteomes" id="UP001171751">
    <property type="component" value="Unassembled WGS sequence"/>
</dbReference>
<name>A0AA43UC36_9LACT</name>
<feature type="signal peptide" evidence="1">
    <location>
        <begin position="1"/>
        <end position="23"/>
    </location>
</feature>
<dbReference type="CDD" id="cd13440">
    <property type="entry name" value="CamS_repeat_2"/>
    <property type="match status" value="1"/>
</dbReference>